<protein>
    <submittedName>
        <fullName evidence="1">Uncharacterized protein</fullName>
    </submittedName>
</protein>
<dbReference type="Proteomes" id="UP000490821">
    <property type="component" value="Unassembled WGS sequence"/>
</dbReference>
<evidence type="ECO:0000313" key="2">
    <source>
        <dbReference type="Proteomes" id="UP000490821"/>
    </source>
</evidence>
<dbReference type="EMBL" id="BLMI01000149">
    <property type="protein sequence ID" value="GFI41161.1"/>
    <property type="molecule type" value="Genomic_DNA"/>
</dbReference>
<accession>A0A829Z9R7</accession>
<dbReference type="AlphaFoldDB" id="A0A829Z9R7"/>
<name>A0A829Z9R7_9FIRM</name>
<reference evidence="1 2" key="1">
    <citation type="journal article" date="2020" name="Microbiome">
        <title>Single-cell genomics of uncultured bacteria reveals dietary fiber responders in the mouse gut microbiota.</title>
        <authorList>
            <person name="Chijiiwa R."/>
            <person name="Hosokawa M."/>
            <person name="Kogawa M."/>
            <person name="Nishikawa Y."/>
            <person name="Ide K."/>
            <person name="Sakanashi C."/>
            <person name="Takahashi K."/>
            <person name="Takeyama H."/>
        </authorList>
    </citation>
    <scope>NUCLEOTIDE SEQUENCE [LARGE SCALE GENOMIC DNA]</scope>
    <source>
        <strain evidence="1">IMSAGC_017</strain>
    </source>
</reference>
<organism evidence="1 2">
    <name type="scientific">Thomasclavelia cocleata</name>
    <dbReference type="NCBI Taxonomy" id="69824"/>
    <lineage>
        <taxon>Bacteria</taxon>
        <taxon>Bacillati</taxon>
        <taxon>Bacillota</taxon>
        <taxon>Erysipelotrichia</taxon>
        <taxon>Erysipelotrichales</taxon>
        <taxon>Coprobacillaceae</taxon>
        <taxon>Thomasclavelia</taxon>
    </lineage>
</organism>
<proteinExistence type="predicted"/>
<evidence type="ECO:0000313" key="1">
    <source>
        <dbReference type="EMBL" id="GFI41161.1"/>
    </source>
</evidence>
<gene>
    <name evidence="1" type="ORF">IMSAGC017_01204</name>
</gene>
<comment type="caution">
    <text evidence="1">The sequence shown here is derived from an EMBL/GenBank/DDBJ whole genome shotgun (WGS) entry which is preliminary data.</text>
</comment>
<sequence>MVDKSEEWPEHLIKTDFPDSISLSILGDKADKIVLKNAF</sequence>